<gene>
    <name evidence="1" type="ORF">KUCA_T00003782001</name>
</gene>
<dbReference type="RefSeq" id="XP_022459795.1">
    <property type="nucleotide sequence ID" value="XM_022602231.1"/>
</dbReference>
<sequence length="128" mass="14064">MSTDLSDLELLGEDAAAVAQQQYQPIIPQEYDELKDIVEDTVDDSVPTESGDVALSTTSGSSVWGFIASCSINLFLPFVNGIMLGFGEILAHEIGFRFRWSGARVTPQRRYLTVNQQASQLQKSSFLS</sequence>
<dbReference type="Proteomes" id="UP000019384">
    <property type="component" value="Unassembled WGS sequence"/>
</dbReference>
<dbReference type="GeneID" id="34521183"/>
<organism evidence="1 2">
    <name type="scientific">Kuraishia capsulata CBS 1993</name>
    <dbReference type="NCBI Taxonomy" id="1382522"/>
    <lineage>
        <taxon>Eukaryota</taxon>
        <taxon>Fungi</taxon>
        <taxon>Dikarya</taxon>
        <taxon>Ascomycota</taxon>
        <taxon>Saccharomycotina</taxon>
        <taxon>Pichiomycetes</taxon>
        <taxon>Pichiales</taxon>
        <taxon>Pichiaceae</taxon>
        <taxon>Kuraishia</taxon>
    </lineage>
</organism>
<dbReference type="Pfam" id="PF08219">
    <property type="entry name" value="TOM13"/>
    <property type="match status" value="1"/>
</dbReference>
<dbReference type="HOGENOM" id="CLU_124524_0_0_1"/>
<reference evidence="1" key="1">
    <citation type="submission" date="2013-12" db="EMBL/GenBank/DDBJ databases">
        <authorList>
            <person name="Genoscope - CEA"/>
        </authorList>
    </citation>
    <scope>NUCLEOTIDE SEQUENCE</scope>
    <source>
        <strain evidence="1">CBS 1993</strain>
    </source>
</reference>
<dbReference type="PANTHER" id="PTHR28241">
    <property type="entry name" value="MITOCHONDRIAL IMPORT PROTEIN 1"/>
    <property type="match status" value="1"/>
</dbReference>
<dbReference type="InterPro" id="IPR013262">
    <property type="entry name" value="OMP_MIM1/TOM13_mt"/>
</dbReference>
<reference evidence="1" key="2">
    <citation type="submission" date="2014-02" db="EMBL/GenBank/DDBJ databases">
        <title>Complete DNA sequence of /Kuraishia capsulata/ illustrates novel genomic features among budding yeasts (/Saccharomycotina/).</title>
        <authorList>
            <person name="Morales L."/>
            <person name="Noel B."/>
            <person name="Porcel B."/>
            <person name="Marcet-Houben M."/>
            <person name="Hullo M-F."/>
            <person name="Sacerdot C."/>
            <person name="Tekaia F."/>
            <person name="Leh-Louis V."/>
            <person name="Despons L."/>
            <person name="Khanna V."/>
            <person name="Aury J-M."/>
            <person name="Barbe V."/>
            <person name="Couloux A."/>
            <person name="Labadie K."/>
            <person name="Pelletier E."/>
            <person name="Souciet J-L."/>
            <person name="Boekhout T."/>
            <person name="Gabaldon T."/>
            <person name="Wincker P."/>
            <person name="Dujon B."/>
        </authorList>
    </citation>
    <scope>NUCLEOTIDE SEQUENCE</scope>
    <source>
        <strain evidence="1">CBS 1993</strain>
    </source>
</reference>
<dbReference type="EMBL" id="HG793128">
    <property type="protein sequence ID" value="CDK27803.1"/>
    <property type="molecule type" value="Genomic_DNA"/>
</dbReference>
<dbReference type="OrthoDB" id="5529571at2759"/>
<keyword evidence="2" id="KW-1185">Reference proteome</keyword>
<proteinExistence type="predicted"/>
<dbReference type="GO" id="GO:0005741">
    <property type="term" value="C:mitochondrial outer membrane"/>
    <property type="evidence" value="ECO:0007669"/>
    <property type="project" value="InterPro"/>
</dbReference>
<dbReference type="PANTHER" id="PTHR28241:SF1">
    <property type="entry name" value="MITOCHONDRIAL IMPORT PROTEIN 1"/>
    <property type="match status" value="1"/>
</dbReference>
<protein>
    <recommendedName>
        <fullName evidence="3">Mitochondrial import protein 1</fullName>
    </recommendedName>
</protein>
<name>W6MNE7_9ASCO</name>
<evidence type="ECO:0008006" key="3">
    <source>
        <dbReference type="Google" id="ProtNLM"/>
    </source>
</evidence>
<accession>W6MNE7</accession>
<evidence type="ECO:0000313" key="2">
    <source>
        <dbReference type="Proteomes" id="UP000019384"/>
    </source>
</evidence>
<dbReference type="STRING" id="1382522.W6MNE7"/>
<evidence type="ECO:0000313" key="1">
    <source>
        <dbReference type="EMBL" id="CDK27803.1"/>
    </source>
</evidence>
<dbReference type="AlphaFoldDB" id="W6MNE7"/>
<dbReference type="GO" id="GO:0070096">
    <property type="term" value="P:mitochondrial outer membrane translocase complex assembly"/>
    <property type="evidence" value="ECO:0007669"/>
    <property type="project" value="TreeGrafter"/>
</dbReference>
<dbReference type="GO" id="GO:0045040">
    <property type="term" value="P:protein insertion into mitochondrial outer membrane"/>
    <property type="evidence" value="ECO:0007669"/>
    <property type="project" value="TreeGrafter"/>
</dbReference>